<organism evidence="1 2">
    <name type="scientific">Phaseolus coccineus</name>
    <name type="common">Scarlet runner bean</name>
    <name type="synonym">Phaseolus multiflorus</name>
    <dbReference type="NCBI Taxonomy" id="3886"/>
    <lineage>
        <taxon>Eukaryota</taxon>
        <taxon>Viridiplantae</taxon>
        <taxon>Streptophyta</taxon>
        <taxon>Embryophyta</taxon>
        <taxon>Tracheophyta</taxon>
        <taxon>Spermatophyta</taxon>
        <taxon>Magnoliopsida</taxon>
        <taxon>eudicotyledons</taxon>
        <taxon>Gunneridae</taxon>
        <taxon>Pentapetalae</taxon>
        <taxon>rosids</taxon>
        <taxon>fabids</taxon>
        <taxon>Fabales</taxon>
        <taxon>Fabaceae</taxon>
        <taxon>Papilionoideae</taxon>
        <taxon>50 kb inversion clade</taxon>
        <taxon>NPAAA clade</taxon>
        <taxon>indigoferoid/millettioid clade</taxon>
        <taxon>Phaseoleae</taxon>
        <taxon>Phaseolus</taxon>
    </lineage>
</organism>
<keyword evidence="2" id="KW-1185">Reference proteome</keyword>
<evidence type="ECO:0000313" key="2">
    <source>
        <dbReference type="Proteomes" id="UP001374584"/>
    </source>
</evidence>
<name>A0AAN9LJ64_PHACN</name>
<reference evidence="1 2" key="1">
    <citation type="submission" date="2024-01" db="EMBL/GenBank/DDBJ databases">
        <title>The genomes of 5 underutilized Papilionoideae crops provide insights into root nodulation and disease resistanc.</title>
        <authorList>
            <person name="Jiang F."/>
        </authorList>
    </citation>
    <scope>NUCLEOTIDE SEQUENCE [LARGE SCALE GENOMIC DNA]</scope>
    <source>
        <strain evidence="1">JINMINGXINNONG_FW02</strain>
        <tissue evidence="1">Leaves</tissue>
    </source>
</reference>
<dbReference type="Proteomes" id="UP001374584">
    <property type="component" value="Unassembled WGS sequence"/>
</dbReference>
<sequence>MQSSSEVHIEVVTEINTNIEDMICFFNVCVDLDFQNPSPHPCPVFYHFLPKKEQPCPEVRKLASPSQVAALFTGSPFHRTKT</sequence>
<protein>
    <submittedName>
        <fullName evidence="1">Uncharacterized protein</fullName>
    </submittedName>
</protein>
<dbReference type="AlphaFoldDB" id="A0AAN9LJ64"/>
<gene>
    <name evidence="1" type="ORF">VNO80_26808</name>
</gene>
<evidence type="ECO:0000313" key="1">
    <source>
        <dbReference type="EMBL" id="KAK7335038.1"/>
    </source>
</evidence>
<accession>A0AAN9LJ64</accession>
<dbReference type="EMBL" id="JAYMYR010000010">
    <property type="protein sequence ID" value="KAK7335038.1"/>
    <property type="molecule type" value="Genomic_DNA"/>
</dbReference>
<proteinExistence type="predicted"/>
<comment type="caution">
    <text evidence="1">The sequence shown here is derived from an EMBL/GenBank/DDBJ whole genome shotgun (WGS) entry which is preliminary data.</text>
</comment>